<evidence type="ECO:0000313" key="2">
    <source>
        <dbReference type="Proteomes" id="UP000422989"/>
    </source>
</evidence>
<dbReference type="Gene3D" id="2.160.10.10">
    <property type="entry name" value="Hexapeptide repeat proteins"/>
    <property type="match status" value="1"/>
</dbReference>
<dbReference type="OrthoDB" id="2643438at2"/>
<keyword evidence="2" id="KW-1185">Reference proteome</keyword>
<dbReference type="Pfam" id="PF00132">
    <property type="entry name" value="Hexapep"/>
    <property type="match status" value="2"/>
</dbReference>
<name>A0A6I6DUC4_9MICO</name>
<dbReference type="EMBL" id="CP032550">
    <property type="protein sequence ID" value="QGU26323.1"/>
    <property type="molecule type" value="Genomic_DNA"/>
</dbReference>
<dbReference type="GO" id="GO:0016746">
    <property type="term" value="F:acyltransferase activity"/>
    <property type="evidence" value="ECO:0007669"/>
    <property type="project" value="UniProtKB-KW"/>
</dbReference>
<keyword evidence="1" id="KW-0808">Transferase</keyword>
<dbReference type="Proteomes" id="UP000422989">
    <property type="component" value="Chromosome"/>
</dbReference>
<dbReference type="KEGG" id="moj:D7D94_00390"/>
<proteinExistence type="predicted"/>
<gene>
    <name evidence="1" type="ORF">D7D94_00390</name>
</gene>
<organism evidence="1 2">
    <name type="scientific">Microbacterium oryzae</name>
    <dbReference type="NCBI Taxonomy" id="743009"/>
    <lineage>
        <taxon>Bacteria</taxon>
        <taxon>Bacillati</taxon>
        <taxon>Actinomycetota</taxon>
        <taxon>Actinomycetes</taxon>
        <taxon>Micrococcales</taxon>
        <taxon>Microbacteriaceae</taxon>
        <taxon>Microbacterium</taxon>
    </lineage>
</organism>
<dbReference type="InterPro" id="IPR001451">
    <property type="entry name" value="Hexapep"/>
</dbReference>
<dbReference type="InterPro" id="IPR050179">
    <property type="entry name" value="Trans_hexapeptide_repeat"/>
</dbReference>
<evidence type="ECO:0000313" key="1">
    <source>
        <dbReference type="EMBL" id="QGU26323.1"/>
    </source>
</evidence>
<dbReference type="InterPro" id="IPR011004">
    <property type="entry name" value="Trimer_LpxA-like_sf"/>
</dbReference>
<dbReference type="AlphaFoldDB" id="A0A6I6DUC4"/>
<protein>
    <submittedName>
        <fullName evidence="1">Acyltransferase</fullName>
    </submittedName>
</protein>
<dbReference type="SUPFAM" id="SSF51161">
    <property type="entry name" value="Trimeric LpxA-like enzymes"/>
    <property type="match status" value="1"/>
</dbReference>
<dbReference type="RefSeq" id="WP_156240711.1">
    <property type="nucleotide sequence ID" value="NZ_BAAAZL010000002.1"/>
</dbReference>
<accession>A0A6I6DUC4</accession>
<sequence length="152" mass="16038">MLDIADDARIDPSVQLLHRDGDRDISVGARTKIYRGAEILGPVEIGADVFINRDAYIRPGTRLGDRVNLGPFVKLITDTHDIGGHDKRAGDVRHDPIVVGDGTWIGASVTVVGGVTIGAGCVIAAGAVVTEDVPDDTLVGGVPATVIRRLRR</sequence>
<keyword evidence="1" id="KW-0012">Acyltransferase</keyword>
<reference evidence="1 2" key="1">
    <citation type="submission" date="2018-09" db="EMBL/GenBank/DDBJ databases">
        <title>Whole genome sequencing of Microbacterium oryzae strain MB-10T.</title>
        <authorList>
            <person name="Das S.K."/>
        </authorList>
    </citation>
    <scope>NUCLEOTIDE SEQUENCE [LARGE SCALE GENOMIC DNA]</scope>
    <source>
        <strain evidence="1 2">MB-10</strain>
    </source>
</reference>
<dbReference type="PANTHER" id="PTHR43300">
    <property type="entry name" value="ACETYLTRANSFERASE"/>
    <property type="match status" value="1"/>
</dbReference>